<dbReference type="GO" id="GO:0016740">
    <property type="term" value="F:transferase activity"/>
    <property type="evidence" value="ECO:0007669"/>
    <property type="project" value="UniProtKB-KW"/>
</dbReference>
<dbReference type="SUPFAM" id="SSF51161">
    <property type="entry name" value="Trimeric LpxA-like enzymes"/>
    <property type="match status" value="1"/>
</dbReference>
<dbReference type="InterPro" id="IPR040831">
    <property type="entry name" value="B_solenoid_ydck_rpt"/>
</dbReference>
<reference evidence="1" key="1">
    <citation type="journal article" date="2021" name="Proc. Natl. Acad. Sci. U.S.A.">
        <title>A Catalog of Tens of Thousands of Viruses from Human Metagenomes Reveals Hidden Associations with Chronic Diseases.</title>
        <authorList>
            <person name="Tisza M.J."/>
            <person name="Buck C.B."/>
        </authorList>
    </citation>
    <scope>NUCLEOTIDE SEQUENCE</scope>
    <source>
        <strain evidence="1">CtvBz3</strain>
    </source>
</reference>
<protein>
    <submittedName>
        <fullName evidence="1">Putative transferase, nesg, ydcK, Structural Genomics.38A</fullName>
    </submittedName>
</protein>
<sequence length="186" mass="21344">MICWRKNRTVRIILILIDMEKKFELTDKFVFNTFGIKLFQIKCTKSFKYAKEGDLGGYVEKDENLDQESNAWVYGDAWVYGNARVSGDARVYGNARVSGDARVYGDADIENDNNHCGFDCFGSCNRHTHAYLTKDNKVEITCGCFRGSIEEFEKKVEKTHSGTIYEKQYKAIINVIKIKFGLTDLI</sequence>
<accession>A0A8S5TXL3</accession>
<dbReference type="Pfam" id="PF18836">
    <property type="entry name" value="B_solenoid_ydck"/>
    <property type="match status" value="1"/>
</dbReference>
<keyword evidence="1" id="KW-0808">Transferase</keyword>
<dbReference type="EMBL" id="BK015955">
    <property type="protein sequence ID" value="DAF86950.1"/>
    <property type="molecule type" value="Genomic_DNA"/>
</dbReference>
<proteinExistence type="predicted"/>
<organism evidence="1">
    <name type="scientific">Siphoviridae sp. ctvBz3</name>
    <dbReference type="NCBI Taxonomy" id="2825720"/>
    <lineage>
        <taxon>Viruses</taxon>
        <taxon>Duplodnaviria</taxon>
        <taxon>Heunggongvirae</taxon>
        <taxon>Uroviricota</taxon>
        <taxon>Caudoviricetes</taxon>
    </lineage>
</organism>
<name>A0A8S5TXL3_9CAUD</name>
<dbReference type="InterPro" id="IPR011004">
    <property type="entry name" value="Trimer_LpxA-like_sf"/>
</dbReference>
<evidence type="ECO:0000313" key="1">
    <source>
        <dbReference type="EMBL" id="DAF86950.1"/>
    </source>
</evidence>